<feature type="compositionally biased region" description="Polar residues" evidence="1">
    <location>
        <begin position="663"/>
        <end position="676"/>
    </location>
</feature>
<feature type="compositionally biased region" description="Polar residues" evidence="1">
    <location>
        <begin position="688"/>
        <end position="709"/>
    </location>
</feature>
<dbReference type="Pfam" id="PF16761">
    <property type="entry name" value="Clr2_transil"/>
    <property type="match status" value="1"/>
</dbReference>
<organism evidence="3 4">
    <name type="scientific">Marasmius tenuissimus</name>
    <dbReference type="NCBI Taxonomy" id="585030"/>
    <lineage>
        <taxon>Eukaryota</taxon>
        <taxon>Fungi</taxon>
        <taxon>Dikarya</taxon>
        <taxon>Basidiomycota</taxon>
        <taxon>Agaricomycotina</taxon>
        <taxon>Agaricomycetes</taxon>
        <taxon>Agaricomycetidae</taxon>
        <taxon>Agaricales</taxon>
        <taxon>Marasmiineae</taxon>
        <taxon>Marasmiaceae</taxon>
        <taxon>Marasmius</taxon>
    </lineage>
</organism>
<evidence type="ECO:0000256" key="1">
    <source>
        <dbReference type="SAM" id="MobiDB-lite"/>
    </source>
</evidence>
<name>A0ABR2ZXN8_9AGAR</name>
<dbReference type="PANTHER" id="PTHR38046:SF1">
    <property type="entry name" value="CRYPTIC LOCI REGULATOR 2"/>
    <property type="match status" value="1"/>
</dbReference>
<evidence type="ECO:0000313" key="3">
    <source>
        <dbReference type="EMBL" id="KAL0065851.1"/>
    </source>
</evidence>
<dbReference type="PANTHER" id="PTHR38046">
    <property type="entry name" value="CRYPTIC LOCI REGULATOR 2"/>
    <property type="match status" value="1"/>
</dbReference>
<gene>
    <name evidence="3" type="ORF">AAF712_007154</name>
</gene>
<protein>
    <recommendedName>
        <fullName evidence="2">Cryptic loci regulator 2 N-terminal domain-containing protein</fullName>
    </recommendedName>
</protein>
<dbReference type="InterPro" id="IPR038986">
    <property type="entry name" value="Clr2"/>
</dbReference>
<feature type="domain" description="Cryptic loci regulator 2 N-terminal" evidence="2">
    <location>
        <begin position="79"/>
        <end position="145"/>
    </location>
</feature>
<sequence>MGRVSSTKHELPANPTYKIFERSDGNSSRWPKNTECVVESGNVNWMQHLDLDHPLCIKWRCEIGAAVAKALSWPEGPTYVLADWPSGYRFYCHNKGAKDSPRQDPYLFGSRFVGKFRSPNEFIPHARWLFTDPTMNPANCECKYCAKRPQREVTFDMGNEGIIETPSYIASQVSASPHPPRRPPKPPKDQAGIYASVQKAPKPLSRSAHIDPLHTQVINRNSDIRAVHSRTGMKLKRWCRDDEVVWCALKTPIPGPNGTSIRFWPGLVEEMNVKPVARNRPDSSGTKKDEPWDILQYTVYKVRLLAVSCAWKVDDEQVLPYQAYHLPSPLLRAIEGVPSSALNVDRNSSSQFNPCPNMLHDPSGSNLRHVTFEDAAGPFALAVQIAAQITQLWGLTDDWRFRYTIPQSSSPSSSQPGPSVPTLQDVISSASTSNAAAMNGALKLPHPLSNREANISASRATSPATLTRLSNQVLGVPNPLNPDTGPSHTITETRCQGLWWGSERIWEDDWVRIKLPRSALAPDGAPHILAPAKVSKRGREICKDNGFPEEGAGAQSRGVFMRLNALRVVEVPTSEDGRKKKECRAAGMLYELADEDWVEADQGGIHVNGIGSTPAPPPSLFGAVDLELLPNATDVVPQPLSSQPSPLKPNALPNPDPAVPIEATSSNILSQQGLPPTTTPRKRRGAGSNASTPPQSQDLATTKGGNLSQPLDPYLMPDAPKGYKFRPILDEGYEAVFSLTMISGRYYPGILSHPLLDEYISEASQSAHSPIPVDAAAGSLDNEGMGKWDVLWALEGLAPGYKNSVDPVSYKATRKKMVETADEIARTQMEAYKAKRERGNPDDIMEVDQQQPIGAVMHHPMEVDAPA</sequence>
<feature type="region of interest" description="Disordered" evidence="1">
    <location>
        <begin position="172"/>
        <end position="191"/>
    </location>
</feature>
<evidence type="ECO:0000313" key="4">
    <source>
        <dbReference type="Proteomes" id="UP001437256"/>
    </source>
</evidence>
<evidence type="ECO:0000259" key="2">
    <source>
        <dbReference type="Pfam" id="PF16761"/>
    </source>
</evidence>
<keyword evidence="4" id="KW-1185">Reference proteome</keyword>
<feature type="region of interest" description="Disordered" evidence="1">
    <location>
        <begin position="635"/>
        <end position="714"/>
    </location>
</feature>
<dbReference type="InterPro" id="IPR031915">
    <property type="entry name" value="Clr2_N"/>
</dbReference>
<accession>A0ABR2ZXN8</accession>
<comment type="caution">
    <text evidence="3">The sequence shown here is derived from an EMBL/GenBank/DDBJ whole genome shotgun (WGS) entry which is preliminary data.</text>
</comment>
<reference evidence="3 4" key="1">
    <citation type="submission" date="2024-05" db="EMBL/GenBank/DDBJ databases">
        <title>A draft genome resource for the thread blight pathogen Marasmius tenuissimus strain MS-2.</title>
        <authorList>
            <person name="Yulfo-Soto G.E."/>
            <person name="Baruah I.K."/>
            <person name="Amoako-Attah I."/>
            <person name="Bukari Y."/>
            <person name="Meinhardt L.W."/>
            <person name="Bailey B.A."/>
            <person name="Cohen S.P."/>
        </authorList>
    </citation>
    <scope>NUCLEOTIDE SEQUENCE [LARGE SCALE GENOMIC DNA]</scope>
    <source>
        <strain evidence="3 4">MS-2</strain>
    </source>
</reference>
<dbReference type="Proteomes" id="UP001437256">
    <property type="component" value="Unassembled WGS sequence"/>
</dbReference>
<proteinExistence type="predicted"/>
<dbReference type="EMBL" id="JBBXMP010000042">
    <property type="protein sequence ID" value="KAL0065851.1"/>
    <property type="molecule type" value="Genomic_DNA"/>
</dbReference>